<dbReference type="EMBL" id="BBSC01000006">
    <property type="protein sequence ID" value="GAM76379.1"/>
    <property type="molecule type" value="Genomic_DNA"/>
</dbReference>
<protein>
    <submittedName>
        <fullName evidence="1">Uncharacterized protein</fullName>
    </submittedName>
</protein>
<accession>A0A0B8QPT5</accession>
<proteinExistence type="predicted"/>
<name>A0A0B8QPT5_9VIBR</name>
<sequence length="171" mass="17339">MSGAFIFNIADHTTSASIYNLNSLNADAVTLDAEDRSGVYAFPIAYSSSEAQKFALAAAGIGLRNDVDVDIDAGISGVNNLDLNSLSITALNNTTVVTASVSAALSGVGDTPSGSNTTSIALTGNVSVNNVDNDVDAFLSDIGTGSITGMDSESFAVDIEAKDTSKIYAVA</sequence>
<evidence type="ECO:0000313" key="1">
    <source>
        <dbReference type="EMBL" id="GAM76379.1"/>
    </source>
</evidence>
<evidence type="ECO:0000313" key="2">
    <source>
        <dbReference type="Proteomes" id="UP000031666"/>
    </source>
</evidence>
<gene>
    <name evidence="1" type="ORF">JCM19241_3916</name>
</gene>
<reference evidence="1 2" key="2">
    <citation type="submission" date="2015-01" db="EMBL/GenBank/DDBJ databases">
        <authorList>
            <consortium name="NBRP consortium"/>
            <person name="Sawabe T."/>
            <person name="Meirelles P."/>
            <person name="Feng G."/>
            <person name="Sayaka M."/>
            <person name="Hattori M."/>
            <person name="Ohkuma M."/>
        </authorList>
    </citation>
    <scope>NUCLEOTIDE SEQUENCE [LARGE SCALE GENOMIC DNA]</scope>
    <source>
        <strain evidence="2">JCM 19241</strain>
    </source>
</reference>
<organism evidence="1 2">
    <name type="scientific">Vibrio ishigakensis</name>
    <dbReference type="NCBI Taxonomy" id="1481914"/>
    <lineage>
        <taxon>Bacteria</taxon>
        <taxon>Pseudomonadati</taxon>
        <taxon>Pseudomonadota</taxon>
        <taxon>Gammaproteobacteria</taxon>
        <taxon>Vibrionales</taxon>
        <taxon>Vibrionaceae</taxon>
        <taxon>Vibrio</taxon>
    </lineage>
</organism>
<reference evidence="1 2" key="1">
    <citation type="submission" date="2015-01" db="EMBL/GenBank/DDBJ databases">
        <title>Vibrio sp. C94 JCM 19241 whole genome shotgun sequence.</title>
        <authorList>
            <person name="Sawabe T."/>
            <person name="Meirelles P."/>
            <person name="Feng G."/>
            <person name="Sayaka M."/>
            <person name="Hattori M."/>
            <person name="Ohkuma M."/>
        </authorList>
    </citation>
    <scope>NUCLEOTIDE SEQUENCE [LARGE SCALE GENOMIC DNA]</scope>
    <source>
        <strain evidence="2">JCM 19241</strain>
    </source>
</reference>
<dbReference type="Proteomes" id="UP000031666">
    <property type="component" value="Unassembled WGS sequence"/>
</dbReference>
<comment type="caution">
    <text evidence="1">The sequence shown here is derived from an EMBL/GenBank/DDBJ whole genome shotgun (WGS) entry which is preliminary data.</text>
</comment>
<dbReference type="AlphaFoldDB" id="A0A0B8QPT5"/>
<dbReference type="STRING" id="1481914.JCM19241_3916"/>